<evidence type="ECO:0000256" key="1">
    <source>
        <dbReference type="ARBA" id="ARBA00022448"/>
    </source>
</evidence>
<dbReference type="Proteomes" id="UP001065613">
    <property type="component" value="Chromosome"/>
</dbReference>
<gene>
    <name evidence="11" type="primary">atpF</name>
    <name evidence="14" type="ORF">KA717_01825</name>
</gene>
<evidence type="ECO:0000256" key="4">
    <source>
        <dbReference type="ARBA" id="ARBA00022781"/>
    </source>
</evidence>
<proteinExistence type="inferred from homology"/>
<keyword evidence="3 11" id="KW-0812">Transmembrane</keyword>
<dbReference type="NCBIfam" id="NF005606">
    <property type="entry name" value="PRK07352.1"/>
    <property type="match status" value="1"/>
</dbReference>
<name>A0A977PW50_9CYAN</name>
<evidence type="ECO:0000256" key="6">
    <source>
        <dbReference type="ARBA" id="ARBA00023065"/>
    </source>
</evidence>
<accession>A0A977PW50</accession>
<evidence type="ECO:0000256" key="5">
    <source>
        <dbReference type="ARBA" id="ARBA00022989"/>
    </source>
</evidence>
<feature type="coiled-coil region" evidence="13">
    <location>
        <begin position="64"/>
        <end position="157"/>
    </location>
</feature>
<dbReference type="PANTHER" id="PTHR34264">
    <property type="entry name" value="ATP SYNTHASE SUBUNIT B, CHLOROPLASTIC"/>
    <property type="match status" value="1"/>
</dbReference>
<comment type="subunit">
    <text evidence="11">F-type ATPases have 2 components, F(1) - the catalytic core - and F(0) - the membrane proton channel. F(1) has five subunits: alpha(3), beta(3), gamma(1), delta(1), epsilon(1). F(0) has four main subunits: a(1), b(1), b'(1) and c(10-14). The alpha and beta chains form an alternating ring which encloses part of the gamma chain. F(1) is attached to F(0) by a central stalk formed by the gamma and epsilon chains, while a peripheral stalk is formed by the delta, b and b' chains.</text>
</comment>
<dbReference type="GO" id="GO:0045259">
    <property type="term" value="C:proton-transporting ATP synthase complex"/>
    <property type="evidence" value="ECO:0007669"/>
    <property type="project" value="UniProtKB-KW"/>
</dbReference>
<dbReference type="HAMAP" id="MF_01398">
    <property type="entry name" value="ATP_synth_b_bprime"/>
    <property type="match status" value="1"/>
</dbReference>
<evidence type="ECO:0000256" key="10">
    <source>
        <dbReference type="ARBA" id="ARBA00037847"/>
    </source>
</evidence>
<evidence type="ECO:0000256" key="12">
    <source>
        <dbReference type="RuleBase" id="RU003848"/>
    </source>
</evidence>
<evidence type="ECO:0000256" key="8">
    <source>
        <dbReference type="ARBA" id="ARBA00023310"/>
    </source>
</evidence>
<dbReference type="GO" id="GO:0031676">
    <property type="term" value="C:plasma membrane-derived thylakoid membrane"/>
    <property type="evidence" value="ECO:0007669"/>
    <property type="project" value="UniProtKB-SubCell"/>
</dbReference>
<keyword evidence="7 11" id="KW-0472">Membrane</keyword>
<evidence type="ECO:0000256" key="2">
    <source>
        <dbReference type="ARBA" id="ARBA00022547"/>
    </source>
</evidence>
<keyword evidence="8 11" id="KW-0066">ATP synthesis</keyword>
<dbReference type="PANTHER" id="PTHR34264:SF3">
    <property type="entry name" value="ATP SYNTHASE SUBUNIT B, CHLOROPLASTIC"/>
    <property type="match status" value="1"/>
</dbReference>
<protein>
    <recommendedName>
        <fullName evidence="11">ATP synthase subunit b</fullName>
    </recommendedName>
    <alternativeName>
        <fullName evidence="11">ATP synthase F(0) sector subunit b</fullName>
    </alternativeName>
    <alternativeName>
        <fullName evidence="11">ATPase subunit I</fullName>
    </alternativeName>
    <alternativeName>
        <fullName evidence="11">F-type ATPase subunit b</fullName>
        <shortName evidence="11">F-ATPase subunit b</shortName>
    </alternativeName>
</protein>
<evidence type="ECO:0000256" key="3">
    <source>
        <dbReference type="ARBA" id="ARBA00022692"/>
    </source>
</evidence>
<keyword evidence="13" id="KW-0175">Coiled coil</keyword>
<dbReference type="GO" id="GO:0012505">
    <property type="term" value="C:endomembrane system"/>
    <property type="evidence" value="ECO:0007669"/>
    <property type="project" value="UniProtKB-SubCell"/>
</dbReference>
<dbReference type="CDD" id="cd06503">
    <property type="entry name" value="ATP-synt_Fo_b"/>
    <property type="match status" value="1"/>
</dbReference>
<dbReference type="EMBL" id="CP073041">
    <property type="protein sequence ID" value="UXE61721.1"/>
    <property type="molecule type" value="Genomic_DNA"/>
</dbReference>
<dbReference type="AlphaFoldDB" id="A0A977PW50"/>
<comment type="similarity">
    <text evidence="11 12">Belongs to the ATPase B chain family.</text>
</comment>
<evidence type="ECO:0000256" key="13">
    <source>
        <dbReference type="SAM" id="Coils"/>
    </source>
</evidence>
<evidence type="ECO:0000256" key="11">
    <source>
        <dbReference type="HAMAP-Rule" id="MF_01398"/>
    </source>
</evidence>
<organism evidence="14">
    <name type="scientific">Woronichinia naegeliana WA131</name>
    <dbReference type="NCBI Taxonomy" id="2824559"/>
    <lineage>
        <taxon>Bacteria</taxon>
        <taxon>Bacillati</taxon>
        <taxon>Cyanobacteriota</taxon>
        <taxon>Cyanophyceae</taxon>
        <taxon>Synechococcales</taxon>
        <taxon>Coelosphaeriaceae</taxon>
        <taxon>Woronichinia</taxon>
    </lineage>
</organism>
<dbReference type="InterPro" id="IPR002146">
    <property type="entry name" value="ATP_synth_b/b'su_bac/chlpt"/>
</dbReference>
<keyword evidence="6 11" id="KW-0406">Ion transport</keyword>
<keyword evidence="4 11" id="KW-0375">Hydrogen ion transport</keyword>
<comment type="function">
    <text evidence="9 11">F(1)F(0) ATP synthase produces ATP from ADP in the presence of a proton or sodium gradient. F-type ATPases consist of two structural domains, F(1) containing the extramembraneous catalytic core and F(0) containing the membrane proton channel, linked together by a central stalk and a peripheral stalk. During catalysis, ATP synthesis in the catalytic domain of F(1) is coupled via a rotary mechanism of the central stalk subunits to proton translocation.</text>
</comment>
<reference evidence="14" key="1">
    <citation type="submission" date="2021-04" db="EMBL/GenBank/DDBJ databases">
        <title>Genome sequence of Woronichinia naegeliana from Washington state freshwater lake bloom.</title>
        <authorList>
            <person name="Dreher T.W."/>
        </authorList>
    </citation>
    <scope>NUCLEOTIDE SEQUENCE</scope>
    <source>
        <strain evidence="14">WA131</strain>
    </source>
</reference>
<dbReference type="GO" id="GO:0046933">
    <property type="term" value="F:proton-transporting ATP synthase activity, rotational mechanism"/>
    <property type="evidence" value="ECO:0007669"/>
    <property type="project" value="UniProtKB-UniRule"/>
</dbReference>
<comment type="subcellular location">
    <subcellularLocation>
        <location evidence="11">Cellular thylakoid membrane</location>
        <topology evidence="11">Single-pass membrane protein</topology>
    </subcellularLocation>
    <subcellularLocation>
        <location evidence="10">Endomembrane system</location>
        <topology evidence="10">Single-pass membrane protein</topology>
    </subcellularLocation>
</comment>
<dbReference type="Pfam" id="PF00430">
    <property type="entry name" value="ATP-synt_B"/>
    <property type="match status" value="1"/>
</dbReference>
<keyword evidence="5 11" id="KW-1133">Transmembrane helix</keyword>
<keyword evidence="11" id="KW-0793">Thylakoid</keyword>
<evidence type="ECO:0000313" key="14">
    <source>
        <dbReference type="EMBL" id="UXE61721.1"/>
    </source>
</evidence>
<evidence type="ECO:0000256" key="9">
    <source>
        <dbReference type="ARBA" id="ARBA00025198"/>
    </source>
</evidence>
<keyword evidence="2 11" id="KW-0138">CF(0)</keyword>
<evidence type="ECO:0000256" key="7">
    <source>
        <dbReference type="ARBA" id="ARBA00023136"/>
    </source>
</evidence>
<comment type="function">
    <text evidence="11">Component of the F(0) channel, it forms part of the peripheral stalk, linking F(1) to F(0).</text>
</comment>
<dbReference type="KEGG" id="wna:KA717_01825"/>
<keyword evidence="1 11" id="KW-0813">Transport</keyword>
<sequence>MLNTFLILATEAHSAGEGGFGINLDFLEANLFNLAILLGIVIYYAPKTLGKILSERRSKIAEAIQEAESRQQAAAAKLAEEQQKLSQAQAEAVRIRQASEERAQNAQAEIAAQAELDVQRLRDTAANDLGAEQDRVIAELKRRIAALAVEKAEADLRGRLSDRDQDTLIERSIAQLGGR</sequence>